<dbReference type="PANTHER" id="PTHR10351">
    <property type="entry name" value="TRANSCRIPTION FACTOR BTF3 FAMILY MEMBER"/>
    <property type="match status" value="1"/>
</dbReference>
<dbReference type="Pfam" id="PF01849">
    <property type="entry name" value="NAC"/>
    <property type="match status" value="1"/>
</dbReference>
<dbReference type="AlphaFoldDB" id="A0AAW2YQD9"/>
<evidence type="ECO:0000256" key="2">
    <source>
        <dbReference type="RuleBase" id="RU361272"/>
    </source>
</evidence>
<keyword evidence="6" id="KW-1185">Reference proteome</keyword>
<dbReference type="SMART" id="SM01407">
    <property type="entry name" value="NAC"/>
    <property type="match status" value="1"/>
</dbReference>
<dbReference type="CDD" id="cd22055">
    <property type="entry name" value="NAC_BTF3"/>
    <property type="match status" value="1"/>
</dbReference>
<evidence type="ECO:0000313" key="6">
    <source>
        <dbReference type="Proteomes" id="UP001431209"/>
    </source>
</evidence>
<evidence type="ECO:0000256" key="1">
    <source>
        <dbReference type="ARBA" id="ARBA00005296"/>
    </source>
</evidence>
<dbReference type="InterPro" id="IPR039370">
    <property type="entry name" value="BTF3"/>
</dbReference>
<comment type="subunit">
    <text evidence="2">Part of the nascent polypeptide-associated complex (NAC).</text>
</comment>
<protein>
    <recommendedName>
        <fullName evidence="2">Nascent polypeptide-associated complex subunit beta</fullName>
    </recommendedName>
</protein>
<evidence type="ECO:0000313" key="5">
    <source>
        <dbReference type="EMBL" id="KAL0479651.1"/>
    </source>
</evidence>
<feature type="compositionally biased region" description="Basic and acidic residues" evidence="3">
    <location>
        <begin position="14"/>
        <end position="30"/>
    </location>
</feature>
<gene>
    <name evidence="5" type="ORF">AKO1_010972</name>
</gene>
<reference evidence="5 6" key="1">
    <citation type="submission" date="2024-03" db="EMBL/GenBank/DDBJ databases">
        <title>The Acrasis kona genome and developmental transcriptomes reveal deep origins of eukaryotic multicellular pathways.</title>
        <authorList>
            <person name="Sheikh S."/>
            <person name="Fu C.-J."/>
            <person name="Brown M.W."/>
            <person name="Baldauf S.L."/>
        </authorList>
    </citation>
    <scope>NUCLEOTIDE SEQUENCE [LARGE SCALE GENOMIC DNA]</scope>
    <source>
        <strain evidence="5 6">ATCC MYA-3509</strain>
    </source>
</reference>
<proteinExistence type="inferred from homology"/>
<feature type="compositionally biased region" description="Pro residues" evidence="3">
    <location>
        <begin position="1"/>
        <end position="10"/>
    </location>
</feature>
<dbReference type="InterPro" id="IPR038187">
    <property type="entry name" value="NAC_A/B_dom_sf"/>
</dbReference>
<dbReference type="PROSITE" id="PS51151">
    <property type="entry name" value="NAC_AB"/>
    <property type="match status" value="1"/>
</dbReference>
<dbReference type="InterPro" id="IPR002715">
    <property type="entry name" value="Nas_poly-pep-assoc_cplx_dom"/>
</dbReference>
<evidence type="ECO:0000256" key="3">
    <source>
        <dbReference type="SAM" id="MobiDB-lite"/>
    </source>
</evidence>
<organism evidence="5 6">
    <name type="scientific">Acrasis kona</name>
    <dbReference type="NCBI Taxonomy" id="1008807"/>
    <lineage>
        <taxon>Eukaryota</taxon>
        <taxon>Discoba</taxon>
        <taxon>Heterolobosea</taxon>
        <taxon>Tetramitia</taxon>
        <taxon>Eutetramitia</taxon>
        <taxon>Acrasidae</taxon>
        <taxon>Acrasis</taxon>
    </lineage>
</organism>
<feature type="region of interest" description="Disordered" evidence="3">
    <location>
        <begin position="145"/>
        <end position="164"/>
    </location>
</feature>
<sequence>MPPKAAPKPAPKTEGSEKKSTHTYEVNHEKLEKLKKAAEMVRTGGKGTPRRKFKAIRKTSTADDVKVQQALRKFNLNKIPDVSEVNFILENGNAMSFDRPAVQAGGGTFVIAGKYTEKSAAELANPIENVDLQKLKEMYEQLQKQGALPTDSNIPDVDTFETVN</sequence>
<comment type="similarity">
    <text evidence="1 2">Belongs to the NAC-beta family.</text>
</comment>
<feature type="region of interest" description="Disordered" evidence="3">
    <location>
        <begin position="1"/>
        <end position="30"/>
    </location>
</feature>
<name>A0AAW2YQD9_9EUKA</name>
<accession>A0AAW2YQD9</accession>
<comment type="caution">
    <text evidence="5">The sequence shown here is derived from an EMBL/GenBank/DDBJ whole genome shotgun (WGS) entry which is preliminary data.</text>
</comment>
<dbReference type="Proteomes" id="UP001431209">
    <property type="component" value="Unassembled WGS sequence"/>
</dbReference>
<keyword evidence="2" id="KW-0804">Transcription</keyword>
<dbReference type="EMBL" id="JAOPGA020000585">
    <property type="protein sequence ID" value="KAL0479651.1"/>
    <property type="molecule type" value="Genomic_DNA"/>
</dbReference>
<keyword evidence="2" id="KW-0805">Transcription regulation</keyword>
<evidence type="ECO:0000259" key="4">
    <source>
        <dbReference type="PROSITE" id="PS51151"/>
    </source>
</evidence>
<feature type="domain" description="NAC-A/B" evidence="4">
    <location>
        <begin position="61"/>
        <end position="124"/>
    </location>
</feature>
<dbReference type="Gene3D" id="2.20.70.30">
    <property type="entry name" value="Nascent polypeptide-associated complex domain"/>
    <property type="match status" value="1"/>
</dbReference>